<protein>
    <submittedName>
        <fullName evidence="1">Uncharacterized protein</fullName>
    </submittedName>
</protein>
<gene>
    <name evidence="1" type="ORF">GLOIN_2v1766277</name>
</gene>
<reference evidence="1 2" key="1">
    <citation type="journal article" date="2013" name="Proc. Natl. Acad. Sci. U.S.A.">
        <title>Genome of an arbuscular mycorrhizal fungus provides insight into the oldest plant symbiosis.</title>
        <authorList>
            <person name="Tisserant E."/>
            <person name="Malbreil M."/>
            <person name="Kuo A."/>
            <person name="Kohler A."/>
            <person name="Symeonidi A."/>
            <person name="Balestrini R."/>
            <person name="Charron P."/>
            <person name="Duensing N."/>
            <person name="Frei Dit Frey N."/>
            <person name="Gianinazzi-Pearson V."/>
            <person name="Gilbert L.B."/>
            <person name="Handa Y."/>
            <person name="Herr J.R."/>
            <person name="Hijri M."/>
            <person name="Koul R."/>
            <person name="Kawaguchi M."/>
            <person name="Krajinski F."/>
            <person name="Lammers P.J."/>
            <person name="Masclaux F.G."/>
            <person name="Murat C."/>
            <person name="Morin E."/>
            <person name="Ndikumana S."/>
            <person name="Pagni M."/>
            <person name="Petitpierre D."/>
            <person name="Requena N."/>
            <person name="Rosikiewicz P."/>
            <person name="Riley R."/>
            <person name="Saito K."/>
            <person name="San Clemente H."/>
            <person name="Shapiro H."/>
            <person name="van Tuinen D."/>
            <person name="Becard G."/>
            <person name="Bonfante P."/>
            <person name="Paszkowski U."/>
            <person name="Shachar-Hill Y.Y."/>
            <person name="Tuskan G.A."/>
            <person name="Young P.W."/>
            <person name="Sanders I.R."/>
            <person name="Henrissat B."/>
            <person name="Rensing S.A."/>
            <person name="Grigoriev I.V."/>
            <person name="Corradi N."/>
            <person name="Roux C."/>
            <person name="Martin F."/>
        </authorList>
    </citation>
    <scope>NUCLEOTIDE SEQUENCE [LARGE SCALE GENOMIC DNA]</scope>
    <source>
        <strain evidence="1 2">DAOM 197198</strain>
    </source>
</reference>
<dbReference type="EMBL" id="AUPC02000029">
    <property type="protein sequence ID" value="POG78940.1"/>
    <property type="molecule type" value="Genomic_DNA"/>
</dbReference>
<reference evidence="1 2" key="2">
    <citation type="journal article" date="2018" name="New Phytol.">
        <title>High intraspecific genome diversity in the model arbuscular mycorrhizal symbiont Rhizophagus irregularis.</title>
        <authorList>
            <person name="Chen E.C.H."/>
            <person name="Morin E."/>
            <person name="Beaudet D."/>
            <person name="Noel J."/>
            <person name="Yildirir G."/>
            <person name="Ndikumana S."/>
            <person name="Charron P."/>
            <person name="St-Onge C."/>
            <person name="Giorgi J."/>
            <person name="Kruger M."/>
            <person name="Marton T."/>
            <person name="Ropars J."/>
            <person name="Grigoriev I.V."/>
            <person name="Hainaut M."/>
            <person name="Henrissat B."/>
            <person name="Roux C."/>
            <person name="Martin F."/>
            <person name="Corradi N."/>
        </authorList>
    </citation>
    <scope>NUCLEOTIDE SEQUENCE [LARGE SCALE GENOMIC DNA]</scope>
    <source>
        <strain evidence="1 2">DAOM 197198</strain>
    </source>
</reference>
<evidence type="ECO:0000313" key="2">
    <source>
        <dbReference type="Proteomes" id="UP000018888"/>
    </source>
</evidence>
<comment type="caution">
    <text evidence="1">The sequence shown here is derived from an EMBL/GenBank/DDBJ whole genome shotgun (WGS) entry which is preliminary data.</text>
</comment>
<proteinExistence type="predicted"/>
<organism evidence="1 2">
    <name type="scientific">Rhizophagus irregularis (strain DAOM 181602 / DAOM 197198 / MUCL 43194)</name>
    <name type="common">Arbuscular mycorrhizal fungus</name>
    <name type="synonym">Glomus intraradices</name>
    <dbReference type="NCBI Taxonomy" id="747089"/>
    <lineage>
        <taxon>Eukaryota</taxon>
        <taxon>Fungi</taxon>
        <taxon>Fungi incertae sedis</taxon>
        <taxon>Mucoromycota</taxon>
        <taxon>Glomeromycotina</taxon>
        <taxon>Glomeromycetes</taxon>
        <taxon>Glomerales</taxon>
        <taxon>Glomeraceae</taxon>
        <taxon>Rhizophagus</taxon>
    </lineage>
</organism>
<sequence length="119" mass="13871">MWYKDNITNLNCSFENSPVLSAIEPVDTSTLLVPLPQKTLLFKVCVIFKNKNCYKYCFGNKTNEELIKILKDFIAAKYEKQSERNDYTNNNLKVNNYTEDQSRQDTSNIIIPLQLYNST</sequence>
<accession>A0A2P4QMU1</accession>
<name>A0A2P4QMU1_RHIID</name>
<dbReference type="AlphaFoldDB" id="A0A2P4QMU1"/>
<evidence type="ECO:0000313" key="1">
    <source>
        <dbReference type="EMBL" id="POG78940.1"/>
    </source>
</evidence>
<dbReference type="Proteomes" id="UP000018888">
    <property type="component" value="Unassembled WGS sequence"/>
</dbReference>
<keyword evidence="2" id="KW-1185">Reference proteome</keyword>